<evidence type="ECO:0000256" key="5">
    <source>
        <dbReference type="ARBA" id="ARBA00013950"/>
    </source>
</evidence>
<organism evidence="12 13">
    <name type="scientific">Peptoniphilus lacrimalis</name>
    <dbReference type="NCBI Taxonomy" id="33031"/>
    <lineage>
        <taxon>Bacteria</taxon>
        <taxon>Bacillati</taxon>
        <taxon>Bacillota</taxon>
        <taxon>Tissierellia</taxon>
        <taxon>Tissierellales</taxon>
        <taxon>Peptoniphilaceae</taxon>
        <taxon>Peptoniphilus</taxon>
    </lineage>
</organism>
<feature type="repeat" description="Lumazine-binding" evidence="10">
    <location>
        <begin position="35"/>
        <end position="131"/>
    </location>
</feature>
<evidence type="ECO:0000256" key="9">
    <source>
        <dbReference type="NCBIfam" id="TIGR00187"/>
    </source>
</evidence>
<evidence type="ECO:0000259" key="11">
    <source>
        <dbReference type="PROSITE" id="PS51177"/>
    </source>
</evidence>
<dbReference type="PANTHER" id="PTHR21098:SF12">
    <property type="entry name" value="RIBOFLAVIN SYNTHASE"/>
    <property type="match status" value="1"/>
</dbReference>
<feature type="domain" description="Lumazine-binding" evidence="11">
    <location>
        <begin position="35"/>
        <end position="131"/>
    </location>
</feature>
<evidence type="ECO:0000313" key="12">
    <source>
        <dbReference type="EMBL" id="SUB56759.1"/>
    </source>
</evidence>
<dbReference type="EMBL" id="UGSZ01000001">
    <property type="protein sequence ID" value="SUB56759.1"/>
    <property type="molecule type" value="Genomic_DNA"/>
</dbReference>
<accession>A0A379C3R7</accession>
<comment type="catalytic activity">
    <reaction evidence="1">
        <text>2 6,7-dimethyl-8-(1-D-ribityl)lumazine + H(+) = 5-amino-6-(D-ribitylamino)uracil + riboflavin</text>
        <dbReference type="Rhea" id="RHEA:20772"/>
        <dbReference type="ChEBI" id="CHEBI:15378"/>
        <dbReference type="ChEBI" id="CHEBI:15934"/>
        <dbReference type="ChEBI" id="CHEBI:57986"/>
        <dbReference type="ChEBI" id="CHEBI:58201"/>
        <dbReference type="EC" id="2.5.1.9"/>
    </reaction>
</comment>
<dbReference type="STRING" id="1122949.GCA_000378725_00485"/>
<dbReference type="FunFam" id="2.40.30.20:FF:000004">
    <property type="entry name" value="Riboflavin synthase, alpha subunit"/>
    <property type="match status" value="1"/>
</dbReference>
<keyword evidence="7 12" id="KW-0808">Transferase</keyword>
<gene>
    <name evidence="12" type="primary">ribE</name>
    <name evidence="12" type="ORF">NCTC13149_00559</name>
</gene>
<comment type="pathway">
    <text evidence="3">Cofactor biosynthesis; riboflavin biosynthesis; riboflavin from 2-hydroxy-3-oxobutyl phosphate and 5-amino-6-(D-ribitylamino)uracil: step 2/2.</text>
</comment>
<dbReference type="NCBIfam" id="NF006767">
    <property type="entry name" value="PRK09289.1"/>
    <property type="match status" value="1"/>
</dbReference>
<dbReference type="PROSITE" id="PS51177">
    <property type="entry name" value="LUMAZINE_BIND"/>
    <property type="match status" value="2"/>
</dbReference>
<dbReference type="InterPro" id="IPR026017">
    <property type="entry name" value="Lumazine-bd_dom"/>
</dbReference>
<evidence type="ECO:0000313" key="13">
    <source>
        <dbReference type="Proteomes" id="UP000255517"/>
    </source>
</evidence>
<dbReference type="CDD" id="cd00402">
    <property type="entry name" value="Riboflavin_synthase_like"/>
    <property type="match status" value="1"/>
</dbReference>
<dbReference type="InterPro" id="IPR001783">
    <property type="entry name" value="Lumazine-bd"/>
</dbReference>
<reference evidence="12 13" key="1">
    <citation type="submission" date="2018-06" db="EMBL/GenBank/DDBJ databases">
        <authorList>
            <consortium name="Pathogen Informatics"/>
            <person name="Doyle S."/>
        </authorList>
    </citation>
    <scope>NUCLEOTIDE SEQUENCE [LARGE SCALE GENOMIC DNA]</scope>
    <source>
        <strain evidence="12 13">NCTC13149</strain>
    </source>
</reference>
<dbReference type="InterPro" id="IPR017938">
    <property type="entry name" value="Riboflavin_synthase-like_b-brl"/>
</dbReference>
<dbReference type="InterPro" id="IPR023366">
    <property type="entry name" value="ATP_synth_asu-like_sf"/>
</dbReference>
<name>A0A379C3R7_9FIRM</name>
<sequence length="151" mass="17110">MKESLNKTTFKDIKKGDAVNLERALSLDKRLDGHIVQGHVDSLGKIIEIKNIDNFVEYKISINEDSLKEVVYKGSIAIDGISLTVSQVTDTYFKVSIIPTTINNTNLKSKKVGDLVNVETDIIGKYIFKYLNKSEDKEKIDMNFLKENGFY</sequence>
<evidence type="ECO:0000256" key="7">
    <source>
        <dbReference type="ARBA" id="ARBA00022679"/>
    </source>
</evidence>
<dbReference type="SUPFAM" id="SSF63380">
    <property type="entry name" value="Riboflavin synthase domain-like"/>
    <property type="match status" value="1"/>
</dbReference>
<keyword evidence="6" id="KW-0686">Riboflavin biosynthesis</keyword>
<protein>
    <recommendedName>
        <fullName evidence="5 9">Riboflavin synthase</fullName>
        <ecNumber evidence="4 9">2.5.1.9</ecNumber>
    </recommendedName>
</protein>
<evidence type="ECO:0000256" key="1">
    <source>
        <dbReference type="ARBA" id="ARBA00000968"/>
    </source>
</evidence>
<dbReference type="Proteomes" id="UP000255517">
    <property type="component" value="Unassembled WGS sequence"/>
</dbReference>
<evidence type="ECO:0000256" key="8">
    <source>
        <dbReference type="ARBA" id="ARBA00022737"/>
    </source>
</evidence>
<dbReference type="NCBIfam" id="TIGR00187">
    <property type="entry name" value="ribE"/>
    <property type="match status" value="1"/>
</dbReference>
<feature type="domain" description="Lumazine-binding" evidence="11">
    <location>
        <begin position="1"/>
        <end position="34"/>
    </location>
</feature>
<dbReference type="Gene3D" id="2.40.30.20">
    <property type="match status" value="1"/>
</dbReference>
<evidence type="ECO:0000256" key="6">
    <source>
        <dbReference type="ARBA" id="ARBA00022619"/>
    </source>
</evidence>
<evidence type="ECO:0000256" key="3">
    <source>
        <dbReference type="ARBA" id="ARBA00004887"/>
    </source>
</evidence>
<dbReference type="Pfam" id="PF00677">
    <property type="entry name" value="Lum_binding"/>
    <property type="match status" value="1"/>
</dbReference>
<dbReference type="PANTHER" id="PTHR21098">
    <property type="entry name" value="RIBOFLAVIN SYNTHASE ALPHA CHAIN"/>
    <property type="match status" value="1"/>
</dbReference>
<comment type="function">
    <text evidence="2">Catalyzes the dismutation of two molecules of 6,7-dimethyl-8-ribityllumazine, resulting in the formation of riboflavin and 5-amino-6-(D-ribitylamino)uracil.</text>
</comment>
<proteinExistence type="predicted"/>
<feature type="repeat" description="Lumazine-binding" evidence="10">
    <location>
        <begin position="1"/>
        <end position="34"/>
    </location>
</feature>
<keyword evidence="8" id="KW-0677">Repeat</keyword>
<evidence type="ECO:0000256" key="4">
    <source>
        <dbReference type="ARBA" id="ARBA00012827"/>
    </source>
</evidence>
<dbReference type="AlphaFoldDB" id="A0A379C3R7"/>
<evidence type="ECO:0000256" key="10">
    <source>
        <dbReference type="PROSITE-ProRule" id="PRU00524"/>
    </source>
</evidence>
<dbReference type="GO" id="GO:0004746">
    <property type="term" value="F:riboflavin synthase activity"/>
    <property type="evidence" value="ECO:0007669"/>
    <property type="project" value="UniProtKB-UniRule"/>
</dbReference>
<dbReference type="GO" id="GO:0009231">
    <property type="term" value="P:riboflavin biosynthetic process"/>
    <property type="evidence" value="ECO:0007669"/>
    <property type="project" value="UniProtKB-KW"/>
</dbReference>
<evidence type="ECO:0000256" key="2">
    <source>
        <dbReference type="ARBA" id="ARBA00002803"/>
    </source>
</evidence>
<dbReference type="EC" id="2.5.1.9" evidence="4 9"/>